<name>A0A8S4B0H0_9TELE</name>
<keyword evidence="4 7" id="KW-0862">Zinc</keyword>
<dbReference type="SUPFAM" id="SSF117839">
    <property type="entry name" value="WWE domain"/>
    <property type="match status" value="2"/>
</dbReference>
<dbReference type="SMART" id="SM00356">
    <property type="entry name" value="ZnF_C3H1"/>
    <property type="match status" value="2"/>
</dbReference>
<protein>
    <submittedName>
        <fullName evidence="11">(Atlantic silverside) hypothetical protein</fullName>
    </submittedName>
</protein>
<evidence type="ECO:0000256" key="3">
    <source>
        <dbReference type="ARBA" id="ARBA00022771"/>
    </source>
</evidence>
<dbReference type="SUPFAM" id="SSF90229">
    <property type="entry name" value="CCCH zinc finger"/>
    <property type="match status" value="2"/>
</dbReference>
<evidence type="ECO:0000256" key="8">
    <source>
        <dbReference type="SAM" id="MobiDB-lite"/>
    </source>
</evidence>
<dbReference type="Pfam" id="PF00642">
    <property type="entry name" value="zf-CCCH"/>
    <property type="match status" value="1"/>
</dbReference>
<dbReference type="PANTHER" id="PTHR45740">
    <property type="entry name" value="POLY [ADP-RIBOSE] POLYMERASE"/>
    <property type="match status" value="1"/>
</dbReference>
<feature type="compositionally biased region" description="Polar residues" evidence="8">
    <location>
        <begin position="197"/>
        <end position="219"/>
    </location>
</feature>
<dbReference type="PROSITE" id="PS50103">
    <property type="entry name" value="ZF_C3H1"/>
    <property type="match status" value="2"/>
</dbReference>
<dbReference type="InterPro" id="IPR037197">
    <property type="entry name" value="WWE_dom_sf"/>
</dbReference>
<dbReference type="GO" id="GO:0003950">
    <property type="term" value="F:NAD+ poly-ADP-ribosyltransferase activity"/>
    <property type="evidence" value="ECO:0007669"/>
    <property type="project" value="TreeGrafter"/>
</dbReference>
<dbReference type="AlphaFoldDB" id="A0A8S4B0H0"/>
<feature type="region of interest" description="Disordered" evidence="8">
    <location>
        <begin position="1"/>
        <end position="39"/>
    </location>
</feature>
<evidence type="ECO:0000256" key="6">
    <source>
        <dbReference type="ARBA" id="ARBA00024347"/>
    </source>
</evidence>
<dbReference type="GO" id="GO:1990404">
    <property type="term" value="F:NAD+-protein mono-ADP-ribosyltransferase activity"/>
    <property type="evidence" value="ECO:0007669"/>
    <property type="project" value="TreeGrafter"/>
</dbReference>
<keyword evidence="12" id="KW-1185">Reference proteome</keyword>
<feature type="region of interest" description="Disordered" evidence="8">
    <location>
        <begin position="195"/>
        <end position="219"/>
    </location>
</feature>
<feature type="domain" description="C3H1-type" evidence="9">
    <location>
        <begin position="69"/>
        <end position="88"/>
    </location>
</feature>
<dbReference type="GO" id="GO:0005634">
    <property type="term" value="C:nucleus"/>
    <property type="evidence" value="ECO:0007669"/>
    <property type="project" value="UniProtKB-SubCell"/>
</dbReference>
<feature type="domain" description="WWE" evidence="10">
    <location>
        <begin position="264"/>
        <end position="353"/>
    </location>
</feature>
<dbReference type="InterPro" id="IPR004170">
    <property type="entry name" value="WWE_dom"/>
</dbReference>
<dbReference type="Pfam" id="PF18044">
    <property type="entry name" value="zf-CCCH_4"/>
    <property type="match status" value="1"/>
</dbReference>
<comment type="subcellular location">
    <subcellularLocation>
        <location evidence="1">Nucleus</location>
    </subcellularLocation>
</comment>
<feature type="domain" description="C3H1-type" evidence="9">
    <location>
        <begin position="42"/>
        <end position="68"/>
    </location>
</feature>
<dbReference type="InterPro" id="IPR000571">
    <property type="entry name" value="Znf_CCCH"/>
</dbReference>
<evidence type="ECO:0000259" key="9">
    <source>
        <dbReference type="PROSITE" id="PS50103"/>
    </source>
</evidence>
<dbReference type="InterPro" id="IPR041367">
    <property type="entry name" value="Znf-CCCH_4"/>
</dbReference>
<reference evidence="11" key="1">
    <citation type="submission" date="2021-05" db="EMBL/GenBank/DDBJ databases">
        <authorList>
            <person name="Tigano A."/>
        </authorList>
    </citation>
    <scope>NUCLEOTIDE SEQUENCE</scope>
</reference>
<evidence type="ECO:0000256" key="4">
    <source>
        <dbReference type="ARBA" id="ARBA00022833"/>
    </source>
</evidence>
<comment type="caution">
    <text evidence="11">The sequence shown here is derived from an EMBL/GenBank/DDBJ whole genome shotgun (WGS) entry which is preliminary data.</text>
</comment>
<gene>
    <name evidence="11" type="ORF">MMEN_LOCUS11351</name>
</gene>
<feature type="compositionally biased region" description="Acidic residues" evidence="8">
    <location>
        <begin position="20"/>
        <end position="36"/>
    </location>
</feature>
<evidence type="ECO:0000313" key="12">
    <source>
        <dbReference type="Proteomes" id="UP000677803"/>
    </source>
</evidence>
<evidence type="ECO:0000256" key="1">
    <source>
        <dbReference type="ARBA" id="ARBA00004123"/>
    </source>
</evidence>
<dbReference type="OrthoDB" id="20729at2759"/>
<evidence type="ECO:0000256" key="7">
    <source>
        <dbReference type="PROSITE-ProRule" id="PRU00723"/>
    </source>
</evidence>
<comment type="similarity">
    <text evidence="6">Belongs to the ARTD/PARP family.</text>
</comment>
<keyword evidence="5" id="KW-0539">Nucleus</keyword>
<feature type="zinc finger region" description="C3H1-type" evidence="7">
    <location>
        <begin position="69"/>
        <end position="88"/>
    </location>
</feature>
<dbReference type="Proteomes" id="UP000677803">
    <property type="component" value="Unassembled WGS sequence"/>
</dbReference>
<dbReference type="Pfam" id="PF23466">
    <property type="entry name" value="WWE_4"/>
    <property type="match status" value="1"/>
</dbReference>
<accession>A0A8S4B0H0</accession>
<evidence type="ECO:0000259" key="10">
    <source>
        <dbReference type="PROSITE" id="PS50918"/>
    </source>
</evidence>
<dbReference type="Gene3D" id="3.30.720.50">
    <property type="match status" value="2"/>
</dbReference>
<feature type="domain" description="WWE" evidence="10">
    <location>
        <begin position="163"/>
        <end position="254"/>
    </location>
</feature>
<organism evidence="11 12">
    <name type="scientific">Menidia menidia</name>
    <name type="common">Atlantic silverside</name>
    <dbReference type="NCBI Taxonomy" id="238744"/>
    <lineage>
        <taxon>Eukaryota</taxon>
        <taxon>Metazoa</taxon>
        <taxon>Chordata</taxon>
        <taxon>Craniata</taxon>
        <taxon>Vertebrata</taxon>
        <taxon>Euteleostomi</taxon>
        <taxon>Actinopterygii</taxon>
        <taxon>Neopterygii</taxon>
        <taxon>Teleostei</taxon>
        <taxon>Neoteleostei</taxon>
        <taxon>Acanthomorphata</taxon>
        <taxon>Ovalentaria</taxon>
        <taxon>Atherinomorphae</taxon>
        <taxon>Atheriniformes</taxon>
        <taxon>Atherinopsidae</taxon>
        <taxon>Menidiinae</taxon>
        <taxon>Menidia</taxon>
    </lineage>
</organism>
<feature type="zinc finger region" description="C3H1-type" evidence="7">
    <location>
        <begin position="42"/>
        <end position="68"/>
    </location>
</feature>
<dbReference type="Pfam" id="PF02825">
    <property type="entry name" value="WWE"/>
    <property type="match status" value="2"/>
</dbReference>
<evidence type="ECO:0000256" key="5">
    <source>
        <dbReference type="ARBA" id="ARBA00023242"/>
    </source>
</evidence>
<evidence type="ECO:0000313" key="11">
    <source>
        <dbReference type="EMBL" id="CAG5927498.1"/>
    </source>
</evidence>
<dbReference type="InterPro" id="IPR051712">
    <property type="entry name" value="ARTD-AVP"/>
</dbReference>
<dbReference type="EMBL" id="CAJRST010011113">
    <property type="protein sequence ID" value="CAG5927498.1"/>
    <property type="molecule type" value="Genomic_DNA"/>
</dbReference>
<dbReference type="InterPro" id="IPR036855">
    <property type="entry name" value="Znf_CCCH_sf"/>
</dbReference>
<proteinExistence type="inferred from homology"/>
<dbReference type="GO" id="GO:0008270">
    <property type="term" value="F:zinc ion binding"/>
    <property type="evidence" value="ECO:0007669"/>
    <property type="project" value="UniProtKB-KW"/>
</dbReference>
<sequence>MATANHSDEEISSITSAESDFSDVSDNDQQSEDDLGTDYQVNDKEPCKYYNRGRCKNGNQCTYLHACKYYLKGNCRYGSDCKLSHSVGNGARSRMDQPRESTPILTDGRYYQWQLNDGKGWKDVINDHIIEAQYSLPHRKSIKIYNTQYGAVSIDFNKIKVFGKRLQVRRLDDGNTEWIWYCNLGRKWIKYGDKDSQGNTSSVKSSDIEQKFQNNPTSSYTFSTGGETFEIRFTEMQQVGKNKKMRVTRRPLFRPQPGGARAVQTASALQRASLGSKPQWQFEGDSGKWHEFRRRQGGTSTECSITSDDIERKYQQNQRDTMTFQVNGQSYKLDFGAMIQTNLSSKHRRRIRRVLV</sequence>
<dbReference type="PANTHER" id="PTHR45740:SF14">
    <property type="entry name" value="NOVEL PROTEIN"/>
    <property type="match status" value="1"/>
</dbReference>
<keyword evidence="2 7" id="KW-0479">Metal-binding</keyword>
<evidence type="ECO:0000256" key="2">
    <source>
        <dbReference type="ARBA" id="ARBA00022723"/>
    </source>
</evidence>
<dbReference type="PROSITE" id="PS50918">
    <property type="entry name" value="WWE"/>
    <property type="match status" value="2"/>
</dbReference>
<keyword evidence="3 7" id="KW-0863">Zinc-finger</keyword>
<dbReference type="Gene3D" id="4.10.1000.10">
    <property type="entry name" value="Zinc finger, CCCH-type"/>
    <property type="match status" value="2"/>
</dbReference>